<gene>
    <name evidence="2" type="ORF">Salat_2496000</name>
</gene>
<feature type="region of interest" description="Disordered" evidence="1">
    <location>
        <begin position="107"/>
        <end position="132"/>
    </location>
</feature>
<accession>A0AAE2CC85</accession>
<feature type="region of interest" description="Disordered" evidence="1">
    <location>
        <begin position="157"/>
        <end position="189"/>
    </location>
</feature>
<keyword evidence="3" id="KW-1185">Reference proteome</keyword>
<evidence type="ECO:0000256" key="1">
    <source>
        <dbReference type="SAM" id="MobiDB-lite"/>
    </source>
</evidence>
<feature type="compositionally biased region" description="Polar residues" evidence="1">
    <location>
        <begin position="117"/>
        <end position="132"/>
    </location>
</feature>
<feature type="compositionally biased region" description="Polar residues" evidence="1">
    <location>
        <begin position="27"/>
        <end position="41"/>
    </location>
</feature>
<feature type="compositionally biased region" description="Polar residues" evidence="1">
    <location>
        <begin position="65"/>
        <end position="88"/>
    </location>
</feature>
<proteinExistence type="predicted"/>
<feature type="region of interest" description="Disordered" evidence="1">
    <location>
        <begin position="27"/>
        <end position="88"/>
    </location>
</feature>
<dbReference type="EMBL" id="JACGWO010000010">
    <property type="protein sequence ID" value="KAK4416705.1"/>
    <property type="molecule type" value="Genomic_DNA"/>
</dbReference>
<dbReference type="AlphaFoldDB" id="A0AAE2CC85"/>
<organism evidence="2 3">
    <name type="scientific">Sesamum alatum</name>
    <dbReference type="NCBI Taxonomy" id="300844"/>
    <lineage>
        <taxon>Eukaryota</taxon>
        <taxon>Viridiplantae</taxon>
        <taxon>Streptophyta</taxon>
        <taxon>Embryophyta</taxon>
        <taxon>Tracheophyta</taxon>
        <taxon>Spermatophyta</taxon>
        <taxon>Magnoliopsida</taxon>
        <taxon>eudicotyledons</taxon>
        <taxon>Gunneridae</taxon>
        <taxon>Pentapetalae</taxon>
        <taxon>asterids</taxon>
        <taxon>lamiids</taxon>
        <taxon>Lamiales</taxon>
        <taxon>Pedaliaceae</taxon>
        <taxon>Sesamum</taxon>
    </lineage>
</organism>
<reference evidence="2" key="2">
    <citation type="journal article" date="2024" name="Plant">
        <title>Genomic evolution and insights into agronomic trait innovations of Sesamum species.</title>
        <authorList>
            <person name="Miao H."/>
            <person name="Wang L."/>
            <person name="Qu L."/>
            <person name="Liu H."/>
            <person name="Sun Y."/>
            <person name="Le M."/>
            <person name="Wang Q."/>
            <person name="Wei S."/>
            <person name="Zheng Y."/>
            <person name="Lin W."/>
            <person name="Duan Y."/>
            <person name="Cao H."/>
            <person name="Xiong S."/>
            <person name="Wang X."/>
            <person name="Wei L."/>
            <person name="Li C."/>
            <person name="Ma Q."/>
            <person name="Ju M."/>
            <person name="Zhao R."/>
            <person name="Li G."/>
            <person name="Mu C."/>
            <person name="Tian Q."/>
            <person name="Mei H."/>
            <person name="Zhang T."/>
            <person name="Gao T."/>
            <person name="Zhang H."/>
        </authorList>
    </citation>
    <scope>NUCLEOTIDE SEQUENCE</scope>
    <source>
        <strain evidence="2">3651</strain>
    </source>
</reference>
<reference evidence="2" key="1">
    <citation type="submission" date="2020-06" db="EMBL/GenBank/DDBJ databases">
        <authorList>
            <person name="Li T."/>
            <person name="Hu X."/>
            <person name="Zhang T."/>
            <person name="Song X."/>
            <person name="Zhang H."/>
            <person name="Dai N."/>
            <person name="Sheng W."/>
            <person name="Hou X."/>
            <person name="Wei L."/>
        </authorList>
    </citation>
    <scope>NUCLEOTIDE SEQUENCE</scope>
    <source>
        <strain evidence="2">3651</strain>
        <tissue evidence="2">Leaf</tissue>
    </source>
</reference>
<name>A0AAE2CC85_9LAMI</name>
<evidence type="ECO:0000313" key="3">
    <source>
        <dbReference type="Proteomes" id="UP001293254"/>
    </source>
</evidence>
<evidence type="ECO:0000313" key="2">
    <source>
        <dbReference type="EMBL" id="KAK4416705.1"/>
    </source>
</evidence>
<comment type="caution">
    <text evidence="2">The sequence shown here is derived from an EMBL/GenBank/DDBJ whole genome shotgun (WGS) entry which is preliminary data.</text>
</comment>
<protein>
    <submittedName>
        <fullName evidence="2">Uncharacterized protein</fullName>
    </submittedName>
</protein>
<sequence length="217" mass="23831">MESSGLPIPIGGSEPLSAVLLELSSRGSRQGNVRLPSQTRDASLASPGPDNTTGQQERLVLGRNETGQSSAPNVQQLQNQSTNSKQQETIYENDCQRLLNCVQLAGNRGPLGARPQRSGQPGTSPRGQHQNQRVVPVYPISPMAAQAHLNLLRKRENVEPNPGKQPLVERQAEGEALPEKPGLSSAYKPGKAAERLNQYMFQQRNRPKDNNIEFWRN</sequence>
<dbReference type="Proteomes" id="UP001293254">
    <property type="component" value="Unassembled WGS sequence"/>
</dbReference>